<dbReference type="GO" id="GO:0016887">
    <property type="term" value="F:ATP hydrolysis activity"/>
    <property type="evidence" value="ECO:0007669"/>
    <property type="project" value="InterPro"/>
</dbReference>
<dbReference type="Gene3D" id="1.10.3710.10">
    <property type="entry name" value="DNA polymerase III clamp loader subunits, C-terminal domain"/>
    <property type="match status" value="1"/>
</dbReference>
<dbReference type="FunFam" id="1.10.8.60:FF:000029">
    <property type="entry name" value="Replication-associated recombination protein A"/>
    <property type="match status" value="1"/>
</dbReference>
<evidence type="ECO:0000256" key="4">
    <source>
        <dbReference type="ARBA" id="ARBA00022705"/>
    </source>
</evidence>
<comment type="caution">
    <text evidence="8">The sequence shown here is derived from an EMBL/GenBank/DDBJ whole genome shotgun (WGS) entry which is preliminary data.</text>
</comment>
<keyword evidence="5" id="KW-0547">Nucleotide-binding</keyword>
<dbReference type="FunFam" id="1.20.272.10:FF:000001">
    <property type="entry name" value="Putative AAA family ATPase"/>
    <property type="match status" value="1"/>
</dbReference>
<dbReference type="Proteomes" id="UP000178783">
    <property type="component" value="Unassembled WGS sequence"/>
</dbReference>
<dbReference type="InterPro" id="IPR027417">
    <property type="entry name" value="P-loop_NTPase"/>
</dbReference>
<evidence type="ECO:0000256" key="3">
    <source>
        <dbReference type="ARBA" id="ARBA00020776"/>
    </source>
</evidence>
<dbReference type="PANTHER" id="PTHR13779">
    <property type="entry name" value="WERNER HELICASE-INTERACTING PROTEIN 1 FAMILY MEMBER"/>
    <property type="match status" value="1"/>
</dbReference>
<gene>
    <name evidence="8" type="ORF">A3H66_02050</name>
</gene>
<sequence length="431" mass="47583">METTAPNILNTSPLADRLRPETLADFLGQDEIVGSGKLLRQAITGDQLPSMIFWGPPGSGKTTLAHIIARQTKSEFLRISAVTSGLKDLRLIIKKAKENSIEGKKTILFIDEIHRWNKAQQDALLPQVERGVIILIGATTENPSFEVRGALLSRCRVFVLKQLDETQIGEIIKRALADKARGLGVFKIKIDAAAINLLARLSNGDARAALNVLEYAATSPQPSPSKGEGVTQGEGSKEITAEIIKEAFQKSHLLYDKDGDEHYNIISALHKAMRGSDADAALYWLARMTEAGEDPLYIARRLVRFASEDIGLANSRALEQAVAAYQACHFIGLPEGNVILAQAVVYMAKCEKSNDLYIAYKQAAADVHEYGNLPVPLSIRNAPTKLMKELGYGQDYKYSPDYDYKEKQDYLPGKLRGRKYFKVNHGQADKK</sequence>
<accession>A0A1F5SCU7</accession>
<dbReference type="GO" id="GO:0003677">
    <property type="term" value="F:DNA binding"/>
    <property type="evidence" value="ECO:0007669"/>
    <property type="project" value="InterPro"/>
</dbReference>
<dbReference type="AlphaFoldDB" id="A0A1F5SCU7"/>
<dbReference type="PANTHER" id="PTHR13779:SF7">
    <property type="entry name" value="ATPASE WRNIP1"/>
    <property type="match status" value="1"/>
</dbReference>
<dbReference type="CDD" id="cd00009">
    <property type="entry name" value="AAA"/>
    <property type="match status" value="1"/>
</dbReference>
<dbReference type="GO" id="GO:0000731">
    <property type="term" value="P:DNA synthesis involved in DNA repair"/>
    <property type="evidence" value="ECO:0007669"/>
    <property type="project" value="TreeGrafter"/>
</dbReference>
<keyword evidence="4" id="KW-0235">DNA replication</keyword>
<evidence type="ECO:0000313" key="8">
    <source>
        <dbReference type="EMBL" id="OGF24293.1"/>
    </source>
</evidence>
<dbReference type="SMART" id="SM00382">
    <property type="entry name" value="AAA"/>
    <property type="match status" value="1"/>
</dbReference>
<protein>
    <recommendedName>
        <fullName evidence="3">Replication-associated recombination protein A</fullName>
    </recommendedName>
</protein>
<evidence type="ECO:0000313" key="9">
    <source>
        <dbReference type="Proteomes" id="UP000178783"/>
    </source>
</evidence>
<organism evidence="8 9">
    <name type="scientific">Candidatus Falkowbacteria bacterium RIFCSPLOWO2_02_FULL_45_21</name>
    <dbReference type="NCBI Taxonomy" id="1797989"/>
    <lineage>
        <taxon>Bacteria</taxon>
        <taxon>Candidatus Falkowiibacteriota</taxon>
    </lineage>
</organism>
<keyword evidence="6" id="KW-0067">ATP-binding</keyword>
<dbReference type="GO" id="GO:0006261">
    <property type="term" value="P:DNA-templated DNA replication"/>
    <property type="evidence" value="ECO:0007669"/>
    <property type="project" value="TreeGrafter"/>
</dbReference>
<dbReference type="FunFam" id="3.40.50.300:FF:000137">
    <property type="entry name" value="Replication-associated recombination protein A"/>
    <property type="match status" value="1"/>
</dbReference>
<dbReference type="Pfam" id="PF16193">
    <property type="entry name" value="AAA_assoc_2"/>
    <property type="match status" value="1"/>
</dbReference>
<dbReference type="GO" id="GO:0017116">
    <property type="term" value="F:single-stranded DNA helicase activity"/>
    <property type="evidence" value="ECO:0007669"/>
    <property type="project" value="TreeGrafter"/>
</dbReference>
<evidence type="ECO:0000256" key="2">
    <source>
        <dbReference type="ARBA" id="ARBA00008959"/>
    </source>
</evidence>
<dbReference type="CDD" id="cd18139">
    <property type="entry name" value="HLD_clamp_RarA"/>
    <property type="match status" value="1"/>
</dbReference>
<dbReference type="GO" id="GO:0008047">
    <property type="term" value="F:enzyme activator activity"/>
    <property type="evidence" value="ECO:0007669"/>
    <property type="project" value="TreeGrafter"/>
</dbReference>
<evidence type="ECO:0000256" key="5">
    <source>
        <dbReference type="ARBA" id="ARBA00022741"/>
    </source>
</evidence>
<dbReference type="Pfam" id="PF12002">
    <property type="entry name" value="MgsA_C"/>
    <property type="match status" value="1"/>
</dbReference>
<dbReference type="SUPFAM" id="SSF48019">
    <property type="entry name" value="post-AAA+ oligomerization domain-like"/>
    <property type="match status" value="1"/>
</dbReference>
<evidence type="ECO:0000256" key="1">
    <source>
        <dbReference type="ARBA" id="ARBA00002393"/>
    </source>
</evidence>
<dbReference type="STRING" id="1797989.A3H66_02050"/>
<dbReference type="GO" id="GO:0005524">
    <property type="term" value="F:ATP binding"/>
    <property type="evidence" value="ECO:0007669"/>
    <property type="project" value="UniProtKB-KW"/>
</dbReference>
<dbReference type="InterPro" id="IPR003593">
    <property type="entry name" value="AAA+_ATPase"/>
</dbReference>
<dbReference type="InterPro" id="IPR008921">
    <property type="entry name" value="DNA_pol3_clamp-load_cplx_C"/>
</dbReference>
<dbReference type="Gene3D" id="3.40.50.300">
    <property type="entry name" value="P-loop containing nucleotide triphosphate hydrolases"/>
    <property type="match status" value="1"/>
</dbReference>
<dbReference type="InterPro" id="IPR003959">
    <property type="entry name" value="ATPase_AAA_core"/>
</dbReference>
<name>A0A1F5SCU7_9BACT</name>
<proteinExistence type="inferred from homology"/>
<comment type="function">
    <text evidence="1">DNA-dependent ATPase that plays important roles in cellular responses to stalled DNA replication processes.</text>
</comment>
<feature type="domain" description="AAA+ ATPase" evidence="7">
    <location>
        <begin position="47"/>
        <end position="163"/>
    </location>
</feature>
<dbReference type="InterPro" id="IPR021886">
    <property type="entry name" value="MgsA_C"/>
</dbReference>
<dbReference type="Gene3D" id="1.20.272.10">
    <property type="match status" value="1"/>
</dbReference>
<dbReference type="Pfam" id="PF00004">
    <property type="entry name" value="AAA"/>
    <property type="match status" value="1"/>
</dbReference>
<dbReference type="SUPFAM" id="SSF52540">
    <property type="entry name" value="P-loop containing nucleoside triphosphate hydrolases"/>
    <property type="match status" value="1"/>
</dbReference>
<evidence type="ECO:0000256" key="6">
    <source>
        <dbReference type="ARBA" id="ARBA00022840"/>
    </source>
</evidence>
<evidence type="ECO:0000259" key="7">
    <source>
        <dbReference type="SMART" id="SM00382"/>
    </source>
</evidence>
<dbReference type="InterPro" id="IPR051314">
    <property type="entry name" value="AAA_ATPase_RarA/MGS1/WRNIP1"/>
</dbReference>
<dbReference type="EMBL" id="MFFW01000028">
    <property type="protein sequence ID" value="OGF24293.1"/>
    <property type="molecule type" value="Genomic_DNA"/>
</dbReference>
<dbReference type="InterPro" id="IPR032423">
    <property type="entry name" value="AAA_assoc_2"/>
</dbReference>
<dbReference type="Gene3D" id="1.10.8.60">
    <property type="match status" value="1"/>
</dbReference>
<reference evidence="8 9" key="1">
    <citation type="journal article" date="2016" name="Nat. Commun.">
        <title>Thousands of microbial genomes shed light on interconnected biogeochemical processes in an aquifer system.</title>
        <authorList>
            <person name="Anantharaman K."/>
            <person name="Brown C.T."/>
            <person name="Hug L.A."/>
            <person name="Sharon I."/>
            <person name="Castelle C.J."/>
            <person name="Probst A.J."/>
            <person name="Thomas B.C."/>
            <person name="Singh A."/>
            <person name="Wilkins M.J."/>
            <person name="Karaoz U."/>
            <person name="Brodie E.L."/>
            <person name="Williams K.H."/>
            <person name="Hubbard S.S."/>
            <person name="Banfield J.F."/>
        </authorList>
    </citation>
    <scope>NUCLEOTIDE SEQUENCE [LARGE SCALE GENOMIC DNA]</scope>
</reference>
<comment type="similarity">
    <text evidence="2">Belongs to the AAA ATPase family. RarA/MGS1/WRNIP1 subfamily.</text>
</comment>